<feature type="domain" description="PIN" evidence="8">
    <location>
        <begin position="5"/>
        <end position="90"/>
    </location>
</feature>
<keyword evidence="4" id="KW-0479">Metal-binding</keyword>
<dbReference type="EMBL" id="MFPX01000023">
    <property type="protein sequence ID" value="OGH66246.1"/>
    <property type="molecule type" value="Genomic_DNA"/>
</dbReference>
<accession>A0A1F6M3Q9</accession>
<evidence type="ECO:0000313" key="10">
    <source>
        <dbReference type="Proteomes" id="UP000178742"/>
    </source>
</evidence>
<dbReference type="STRING" id="1798676.A3B90_02530"/>
<protein>
    <recommendedName>
        <fullName evidence="8">PIN domain-containing protein</fullName>
    </recommendedName>
</protein>
<evidence type="ECO:0000256" key="6">
    <source>
        <dbReference type="ARBA" id="ARBA00022842"/>
    </source>
</evidence>
<name>A0A1F6M3Q9_9BACT</name>
<dbReference type="InterPro" id="IPR029060">
    <property type="entry name" value="PIN-like_dom_sf"/>
</dbReference>
<dbReference type="AlphaFoldDB" id="A0A1F6M3Q9"/>
<dbReference type="CDD" id="cd18738">
    <property type="entry name" value="PIN_VapC4-5_FitB-like"/>
    <property type="match status" value="1"/>
</dbReference>
<dbReference type="Gene3D" id="3.40.50.1010">
    <property type="entry name" value="5'-nuclease"/>
    <property type="match status" value="1"/>
</dbReference>
<evidence type="ECO:0000256" key="5">
    <source>
        <dbReference type="ARBA" id="ARBA00022801"/>
    </source>
</evidence>
<dbReference type="GO" id="GO:0046872">
    <property type="term" value="F:metal ion binding"/>
    <property type="evidence" value="ECO:0007669"/>
    <property type="project" value="UniProtKB-KW"/>
</dbReference>
<comment type="cofactor">
    <cofactor evidence="1">
        <name>Mg(2+)</name>
        <dbReference type="ChEBI" id="CHEBI:18420"/>
    </cofactor>
</comment>
<evidence type="ECO:0000256" key="2">
    <source>
        <dbReference type="ARBA" id="ARBA00022649"/>
    </source>
</evidence>
<dbReference type="Pfam" id="PF01850">
    <property type="entry name" value="PIN"/>
    <property type="match status" value="1"/>
</dbReference>
<keyword evidence="5" id="KW-0378">Hydrolase</keyword>
<keyword evidence="2" id="KW-1277">Toxin-antitoxin system</keyword>
<dbReference type="GO" id="GO:0004518">
    <property type="term" value="F:nuclease activity"/>
    <property type="evidence" value="ECO:0007669"/>
    <property type="project" value="UniProtKB-KW"/>
</dbReference>
<dbReference type="GO" id="GO:0016787">
    <property type="term" value="F:hydrolase activity"/>
    <property type="evidence" value="ECO:0007669"/>
    <property type="project" value="UniProtKB-KW"/>
</dbReference>
<dbReference type="PANTHER" id="PTHR33653">
    <property type="entry name" value="RIBONUCLEASE VAPC2"/>
    <property type="match status" value="1"/>
</dbReference>
<dbReference type="SUPFAM" id="SSF88723">
    <property type="entry name" value="PIN domain-like"/>
    <property type="match status" value="1"/>
</dbReference>
<dbReference type="InterPro" id="IPR002716">
    <property type="entry name" value="PIN_dom"/>
</dbReference>
<keyword evidence="6" id="KW-0460">Magnesium</keyword>
<reference evidence="9 10" key="1">
    <citation type="journal article" date="2016" name="Nat. Commun.">
        <title>Thousands of microbial genomes shed light on interconnected biogeochemical processes in an aquifer system.</title>
        <authorList>
            <person name="Anantharaman K."/>
            <person name="Brown C.T."/>
            <person name="Hug L.A."/>
            <person name="Sharon I."/>
            <person name="Castelle C.J."/>
            <person name="Probst A.J."/>
            <person name="Thomas B.C."/>
            <person name="Singh A."/>
            <person name="Wilkins M.J."/>
            <person name="Karaoz U."/>
            <person name="Brodie E.L."/>
            <person name="Williams K.H."/>
            <person name="Hubbard S.S."/>
            <person name="Banfield J.F."/>
        </authorList>
    </citation>
    <scope>NUCLEOTIDE SEQUENCE [LARGE SCALE GENOMIC DNA]</scope>
</reference>
<dbReference type="PANTHER" id="PTHR33653:SF1">
    <property type="entry name" value="RIBONUCLEASE VAPC2"/>
    <property type="match status" value="1"/>
</dbReference>
<comment type="similarity">
    <text evidence="7">Belongs to the PINc/VapC protein family.</text>
</comment>
<evidence type="ECO:0000256" key="4">
    <source>
        <dbReference type="ARBA" id="ARBA00022723"/>
    </source>
</evidence>
<sequence>MRKKENLGISTITEIEIFSFPNLTEIQQLSITKWLEEITIFPVDSFLSRQAARLRRIYKIKTPDAIIASTAIFYNAKLITRDKDFKKIKELDILAC</sequence>
<evidence type="ECO:0000256" key="7">
    <source>
        <dbReference type="ARBA" id="ARBA00038093"/>
    </source>
</evidence>
<keyword evidence="3" id="KW-0540">Nuclease</keyword>
<dbReference type="Proteomes" id="UP000178742">
    <property type="component" value="Unassembled WGS sequence"/>
</dbReference>
<gene>
    <name evidence="9" type="ORF">A3B90_02530</name>
</gene>
<evidence type="ECO:0000256" key="1">
    <source>
        <dbReference type="ARBA" id="ARBA00001946"/>
    </source>
</evidence>
<evidence type="ECO:0000313" key="9">
    <source>
        <dbReference type="EMBL" id="OGH66246.1"/>
    </source>
</evidence>
<evidence type="ECO:0000256" key="3">
    <source>
        <dbReference type="ARBA" id="ARBA00022722"/>
    </source>
</evidence>
<comment type="caution">
    <text evidence="9">The sequence shown here is derived from an EMBL/GenBank/DDBJ whole genome shotgun (WGS) entry which is preliminary data.</text>
</comment>
<dbReference type="InterPro" id="IPR050556">
    <property type="entry name" value="Type_II_TA_system_RNase"/>
</dbReference>
<organism evidence="9 10">
    <name type="scientific">Candidatus Magasanikbacteria bacterium RIFCSPHIGHO2_02_FULL_41_13</name>
    <dbReference type="NCBI Taxonomy" id="1798676"/>
    <lineage>
        <taxon>Bacteria</taxon>
        <taxon>Candidatus Magasanikiibacteriota</taxon>
    </lineage>
</organism>
<evidence type="ECO:0000259" key="8">
    <source>
        <dbReference type="Pfam" id="PF01850"/>
    </source>
</evidence>
<proteinExistence type="inferred from homology"/>